<feature type="active site" evidence="9">
    <location>
        <position position="49"/>
    </location>
</feature>
<evidence type="ECO:0000313" key="13">
    <source>
        <dbReference type="EMBL" id="SEG00359.1"/>
    </source>
</evidence>
<dbReference type="PIRSF" id="PIRSF006256">
    <property type="entry name" value="CMPcnvr_hdrg_mat"/>
    <property type="match status" value="1"/>
</dbReference>
<dbReference type="Pfam" id="PF22521">
    <property type="entry name" value="HypF_C_2"/>
    <property type="match status" value="1"/>
</dbReference>
<evidence type="ECO:0000256" key="9">
    <source>
        <dbReference type="PROSITE-ProRule" id="PRU00520"/>
    </source>
</evidence>
<name>Q2Y8F5_NITMU</name>
<dbReference type="GO" id="GO:0051604">
    <property type="term" value="P:protein maturation"/>
    <property type="evidence" value="ECO:0007669"/>
    <property type="project" value="TreeGrafter"/>
</dbReference>
<sequence>MNMKEEQITRPCKPEARRWLIGGRVQGVGFRPFVYRLAQRFRLTGHVQNTSGQVVIEAAGKKKLLDVFGVALLAEAPPLAQPEMVHVEKIPYLERDGFEILQSSDNSSGRIHIPPDYFLCDDCKREMQTPGDRRYRYPFINCTQCGPRYTLITKLPYDRPNTVMTSFELCSQCLREYEDPGDRRFHAEPVACPTCGPQLCLSAPEGRINGPAALTASVTALRRGEIVAVKGIGGYHLMCDARNETAIGQLRTNKHRPHKPLALMFPWCGDDGLAQVRDELEIDAQGQALLRAPARPIVLLRRRRDSMLPRSITPGIREIGVMLPYSPLHHLLLHELDKPVVATSGNVSGEPVLTANAEAETRLARVTRVFLHHNRPIARPADDPVVRVIAGKPRLVRVGRGVGPVEFDLPGLFVQPLLAVGGHMKNSIALGWNGRAILSPHIGDLDAPRSMAVFEQVISDLQRLYGAFPQAIVCDAHKGYASSRWADRQGLPLIPVWHHHAHASALAAEHSRELTWLTFTWDGVGLGEDNTLWGGEALLGRPGVWRRVARLCPFRLPGGERAGREPWRSAAALCWESGIEPPAMGIRLELLKKAWKKGLNSRVTTAGGRLFDGAASLLGLLRHASYEGQAGMYLENIADACDSESEVDVIDLPLFQSATGLLTADWKPLLPALLNEAIPVARRAMQFHLSLANSIMVQAQRIHASTPFDRVGLTGGVFQNKLLAELAVSQLTAAGFEAYLPERTPCNDGGIALGQLVEAAAGLEAGAHGG</sequence>
<dbReference type="STRING" id="323848.Nmul_A1668"/>
<gene>
    <name evidence="12" type="ordered locus">Nmul_A1668</name>
    <name evidence="13" type="ORF">SAMN05216403_12120</name>
</gene>
<comment type="pathway">
    <text evidence="1 8">Protein modification; [NiFe] hydrogenase maturation.</text>
</comment>
<dbReference type="InterPro" id="IPR055128">
    <property type="entry name" value="HypF_C_2"/>
</dbReference>
<evidence type="ECO:0000313" key="14">
    <source>
        <dbReference type="Proteomes" id="UP000002718"/>
    </source>
</evidence>
<dbReference type="Gene3D" id="3.30.110.120">
    <property type="match status" value="1"/>
</dbReference>
<keyword evidence="3" id="KW-0436">Ligase</keyword>
<evidence type="ECO:0000256" key="3">
    <source>
        <dbReference type="ARBA" id="ARBA00022598"/>
    </source>
</evidence>
<evidence type="ECO:0000256" key="1">
    <source>
        <dbReference type="ARBA" id="ARBA00004711"/>
    </source>
</evidence>
<comment type="catalytic activity">
    <reaction evidence="7 8">
        <text>C-terminal L-cysteinyl-[HypE protein] + carbamoyl phosphate + ATP + H2O = C-terminal S-carboxamide-L-cysteinyl-[HypE protein] + AMP + phosphate + diphosphate + H(+)</text>
        <dbReference type="Rhea" id="RHEA:55636"/>
        <dbReference type="Rhea" id="RHEA-COMP:14247"/>
        <dbReference type="Rhea" id="RHEA-COMP:14392"/>
        <dbReference type="ChEBI" id="CHEBI:15377"/>
        <dbReference type="ChEBI" id="CHEBI:15378"/>
        <dbReference type="ChEBI" id="CHEBI:30616"/>
        <dbReference type="ChEBI" id="CHEBI:33019"/>
        <dbReference type="ChEBI" id="CHEBI:43474"/>
        <dbReference type="ChEBI" id="CHEBI:58228"/>
        <dbReference type="ChEBI" id="CHEBI:76913"/>
        <dbReference type="ChEBI" id="CHEBI:139126"/>
        <dbReference type="ChEBI" id="CHEBI:456215"/>
    </reaction>
</comment>
<keyword evidence="14" id="KW-1185">Reference proteome</keyword>
<dbReference type="Gene3D" id="3.30.420.40">
    <property type="match status" value="1"/>
</dbReference>
<comment type="function">
    <text evidence="8">Involved in the maturation of [NiFe] hydrogenases. Along with HypE, it catalyzes the synthesis of the CN ligands of the active site iron of [NiFe]-hydrogenases. HypF functions as a carbamoyl transferase using carbamoylphosphate as a substrate and transferring the carboxamido moiety in an ATP-dependent reaction to the thiolate of the C-terminal cysteine of HypE yielding a protein-S-carboxamide.</text>
</comment>
<dbReference type="Pfam" id="PF17788">
    <property type="entry name" value="HypF_C"/>
    <property type="match status" value="1"/>
</dbReference>
<comment type="catalytic activity">
    <reaction evidence="9">
        <text>an acyl phosphate + H2O = a carboxylate + phosphate + H(+)</text>
        <dbReference type="Rhea" id="RHEA:14965"/>
        <dbReference type="ChEBI" id="CHEBI:15377"/>
        <dbReference type="ChEBI" id="CHEBI:15378"/>
        <dbReference type="ChEBI" id="CHEBI:29067"/>
        <dbReference type="ChEBI" id="CHEBI:43474"/>
        <dbReference type="ChEBI" id="CHEBI:59918"/>
        <dbReference type="EC" id="3.6.1.7"/>
    </reaction>
</comment>
<evidence type="ECO:0000259" key="10">
    <source>
        <dbReference type="PROSITE" id="PS51160"/>
    </source>
</evidence>
<dbReference type="InterPro" id="IPR006070">
    <property type="entry name" value="Sua5-like_dom"/>
</dbReference>
<evidence type="ECO:0000256" key="4">
    <source>
        <dbReference type="ARBA" id="ARBA00022723"/>
    </source>
</evidence>
<dbReference type="Pfam" id="PF01300">
    <property type="entry name" value="Sua5_yciO_yrdC"/>
    <property type="match status" value="1"/>
</dbReference>
<reference evidence="12 14" key="3">
    <citation type="journal article" date="2008" name="Appl. Environ. Microbiol.">
        <title>Complete genome sequence of Nitrosospira multiformis, an ammonia-oxidizing bacterium from the soil environment.</title>
        <authorList>
            <person name="Norton J.M."/>
            <person name="Klotz M.G."/>
            <person name="Stein L.Y."/>
            <person name="Arp D.J."/>
            <person name="Bottomley P.J."/>
            <person name="Chain P.S."/>
            <person name="Hauser L.J."/>
            <person name="Land M.L."/>
            <person name="Larimer F.W."/>
            <person name="Shin M.W."/>
            <person name="Starkenburg S.R."/>
        </authorList>
    </citation>
    <scope>NUCLEOTIDE SEQUENCE [LARGE SCALE GENOMIC DNA]</scope>
    <source>
        <strain evidence="12">ATCC 25196</strain>
        <strain evidence="14">ATCC 25196 / NCIMB 11849 / C 71</strain>
    </source>
</reference>
<dbReference type="PROSITE" id="PS51163">
    <property type="entry name" value="YRDC"/>
    <property type="match status" value="1"/>
</dbReference>
<dbReference type="NCBIfam" id="TIGR00143">
    <property type="entry name" value="hypF"/>
    <property type="match status" value="1"/>
</dbReference>
<evidence type="ECO:0000259" key="11">
    <source>
        <dbReference type="PROSITE" id="PS51163"/>
    </source>
</evidence>
<evidence type="ECO:0000256" key="2">
    <source>
        <dbReference type="ARBA" id="ARBA00008097"/>
    </source>
</evidence>
<dbReference type="Proteomes" id="UP000002718">
    <property type="component" value="Chromosome"/>
</dbReference>
<dbReference type="Pfam" id="PF07503">
    <property type="entry name" value="zf-HYPF"/>
    <property type="match status" value="2"/>
</dbReference>
<dbReference type="GO" id="GO:0008270">
    <property type="term" value="F:zinc ion binding"/>
    <property type="evidence" value="ECO:0007669"/>
    <property type="project" value="UniProtKB-KW"/>
</dbReference>
<evidence type="ECO:0000256" key="8">
    <source>
        <dbReference type="PIRNR" id="PIRNR006256"/>
    </source>
</evidence>
<dbReference type="InterPro" id="IPR011125">
    <property type="entry name" value="Znf_HypF"/>
</dbReference>
<dbReference type="KEGG" id="nmu:Nmul_A1668"/>
<dbReference type="InterPro" id="IPR001792">
    <property type="entry name" value="Acylphosphatase-like_dom"/>
</dbReference>
<keyword evidence="4" id="KW-0479">Metal-binding</keyword>
<dbReference type="Pfam" id="PF00708">
    <property type="entry name" value="Acylphosphatase"/>
    <property type="match status" value="1"/>
</dbReference>
<organism evidence="12 14">
    <name type="scientific">Nitrosospira multiformis (strain ATCC 25196 / NCIMB 11849 / C 71)</name>
    <dbReference type="NCBI Taxonomy" id="323848"/>
    <lineage>
        <taxon>Bacteria</taxon>
        <taxon>Pseudomonadati</taxon>
        <taxon>Pseudomonadota</taxon>
        <taxon>Betaproteobacteria</taxon>
        <taxon>Nitrosomonadales</taxon>
        <taxon>Nitrosomonadaceae</taxon>
        <taxon>Nitrosospira</taxon>
    </lineage>
</organism>
<evidence type="ECO:0000256" key="7">
    <source>
        <dbReference type="ARBA" id="ARBA00048220"/>
    </source>
</evidence>
<dbReference type="InterPro" id="IPR036046">
    <property type="entry name" value="Acylphosphatase-like_dom_sf"/>
</dbReference>
<dbReference type="AlphaFoldDB" id="Q2Y8F5"/>
<keyword evidence="6" id="KW-0862">Zinc</keyword>
<dbReference type="EMBL" id="CP000103">
    <property type="protein sequence ID" value="ABB74966.1"/>
    <property type="molecule type" value="Genomic_DNA"/>
</dbReference>
<evidence type="ECO:0000313" key="15">
    <source>
        <dbReference type="Proteomes" id="UP000236751"/>
    </source>
</evidence>
<evidence type="ECO:0000313" key="12">
    <source>
        <dbReference type="EMBL" id="ABB74966.1"/>
    </source>
</evidence>
<dbReference type="GO" id="GO:0016874">
    <property type="term" value="F:ligase activity"/>
    <property type="evidence" value="ECO:0007669"/>
    <property type="project" value="UniProtKB-UniRule"/>
</dbReference>
<feature type="active site" evidence="9">
    <location>
        <position position="31"/>
    </location>
</feature>
<dbReference type="UniPathway" id="UPA00335"/>
<dbReference type="HOGENOM" id="CLU_009164_0_0_4"/>
<feature type="domain" description="Acylphosphatase-like" evidence="10">
    <location>
        <begin position="16"/>
        <end position="102"/>
    </location>
</feature>
<dbReference type="GO" id="GO:0016743">
    <property type="term" value="F:carboxyl- or carbamoyltransferase activity"/>
    <property type="evidence" value="ECO:0007669"/>
    <property type="project" value="UniProtKB-UniRule"/>
</dbReference>
<dbReference type="GO" id="GO:0003725">
    <property type="term" value="F:double-stranded RNA binding"/>
    <property type="evidence" value="ECO:0007669"/>
    <property type="project" value="InterPro"/>
</dbReference>
<dbReference type="GO" id="GO:0003998">
    <property type="term" value="F:acylphosphatase activity"/>
    <property type="evidence" value="ECO:0007669"/>
    <property type="project" value="UniProtKB-EC"/>
</dbReference>
<keyword evidence="13" id="KW-0808">Transferase</keyword>
<dbReference type="PROSITE" id="PS51160">
    <property type="entry name" value="ACYLPHOSPHATASE_3"/>
    <property type="match status" value="1"/>
</dbReference>
<dbReference type="PROSITE" id="PS00150">
    <property type="entry name" value="ACYLPHOSPHATASE_1"/>
    <property type="match status" value="1"/>
</dbReference>
<accession>Q2Y8F5</accession>
<dbReference type="Gene3D" id="3.90.870.50">
    <property type="match status" value="1"/>
</dbReference>
<dbReference type="SUPFAM" id="SSF55821">
    <property type="entry name" value="YrdC/RibB"/>
    <property type="match status" value="1"/>
</dbReference>
<dbReference type="PANTHER" id="PTHR42959">
    <property type="entry name" value="CARBAMOYLTRANSFERASE"/>
    <property type="match status" value="1"/>
</dbReference>
<dbReference type="InterPro" id="IPR041440">
    <property type="entry name" value="HypF_C"/>
</dbReference>
<feature type="domain" description="YrdC-like" evidence="11">
    <location>
        <begin position="211"/>
        <end position="401"/>
    </location>
</feature>
<dbReference type="InterPro" id="IPR004421">
    <property type="entry name" value="Carbamoyltransferase_HypF"/>
</dbReference>
<dbReference type="OrthoDB" id="9808093at2"/>
<dbReference type="RefSeq" id="WP_011380989.1">
    <property type="nucleotide sequence ID" value="NZ_FNVK01000021.1"/>
</dbReference>
<dbReference type="InterPro" id="IPR017968">
    <property type="entry name" value="Acylphosphatase_CS"/>
</dbReference>
<dbReference type="PANTHER" id="PTHR42959:SF1">
    <property type="entry name" value="CARBAMOYLTRANSFERASE HYPF"/>
    <property type="match status" value="1"/>
</dbReference>
<keyword evidence="5" id="KW-0863">Zinc-finger</keyword>
<dbReference type="InterPro" id="IPR017945">
    <property type="entry name" value="DHBP_synth_RibB-like_a/b_dom"/>
</dbReference>
<evidence type="ECO:0000256" key="6">
    <source>
        <dbReference type="ARBA" id="ARBA00022833"/>
    </source>
</evidence>
<dbReference type="Gene3D" id="3.30.420.360">
    <property type="match status" value="1"/>
</dbReference>
<protein>
    <recommendedName>
        <fullName evidence="8">Carbamoyltransferase HypF</fullName>
        <ecNumber evidence="8">6.2.-.-</ecNumber>
    </recommendedName>
</protein>
<keyword evidence="9" id="KW-0378">Hydrolase</keyword>
<dbReference type="EMBL" id="FNVK01000021">
    <property type="protein sequence ID" value="SEG00359.1"/>
    <property type="molecule type" value="Genomic_DNA"/>
</dbReference>
<dbReference type="SUPFAM" id="SSF54975">
    <property type="entry name" value="Acylphosphatase/BLUF domain-like"/>
    <property type="match status" value="1"/>
</dbReference>
<reference evidence="14" key="1">
    <citation type="submission" date="2005-08" db="EMBL/GenBank/DDBJ databases">
        <title>Complete sequence of chromosome 1 of Nitrosospira multiformis ATCC 25196.</title>
        <authorList>
            <person name="Copeland A."/>
            <person name="Lucas S."/>
            <person name="Lapidus A."/>
            <person name="Barry K."/>
            <person name="Detter J.C."/>
            <person name="Glavina T."/>
            <person name="Hammon N."/>
            <person name="Israni S."/>
            <person name="Pitluck S."/>
            <person name="Chain P."/>
            <person name="Malfatti S."/>
            <person name="Shin M."/>
            <person name="Vergez L."/>
            <person name="Schmutz J."/>
            <person name="Larimer F."/>
            <person name="Land M."/>
            <person name="Hauser L."/>
            <person name="Kyrpides N."/>
            <person name="Lykidis A."/>
            <person name="Richardson P."/>
        </authorList>
    </citation>
    <scope>NUCLEOTIDE SEQUENCE [LARGE SCALE GENOMIC DNA]</scope>
    <source>
        <strain evidence="14">ATCC 25196 / NCIMB 11849 / C 71</strain>
    </source>
</reference>
<reference evidence="12" key="2">
    <citation type="submission" date="2005-08" db="EMBL/GenBank/DDBJ databases">
        <title>Complete sequence of Chromosome 1 of Nitrosospira multiformis ATCC 25196.</title>
        <authorList>
            <consortium name="US DOE Joint Genome Institute"/>
            <person name="Copeland A."/>
            <person name="Lucas S."/>
            <person name="Lapidus A."/>
            <person name="Barry K."/>
            <person name="Detter J.C."/>
            <person name="Glavina T."/>
            <person name="Hammon N."/>
            <person name="Israni S."/>
            <person name="Pitluck S."/>
            <person name="Chain P."/>
            <person name="Malfatti S."/>
            <person name="Shin M."/>
            <person name="Vergez L."/>
            <person name="Schmutz J."/>
            <person name="Larimer F."/>
            <person name="Land M."/>
            <person name="Hauser L."/>
            <person name="Kyrpides N."/>
            <person name="Lykidis A."/>
            <person name="Richardson P."/>
        </authorList>
    </citation>
    <scope>NUCLEOTIDE SEQUENCE</scope>
    <source>
        <strain evidence="12">ATCC 25196</strain>
    </source>
</reference>
<reference evidence="13 15" key="4">
    <citation type="submission" date="2016-10" db="EMBL/GenBank/DDBJ databases">
        <authorList>
            <person name="de Groot N.N."/>
        </authorList>
    </citation>
    <scope>NUCLEOTIDE SEQUENCE [LARGE SCALE GENOMIC DNA]</scope>
    <source>
        <strain evidence="13 15">Nl13</strain>
    </source>
</reference>
<dbReference type="EC" id="6.2.-.-" evidence="8"/>
<proteinExistence type="inferred from homology"/>
<comment type="similarity">
    <text evidence="2 8">Belongs to the carbamoyltransferase HypF family.</text>
</comment>
<evidence type="ECO:0000256" key="5">
    <source>
        <dbReference type="ARBA" id="ARBA00022771"/>
    </source>
</evidence>
<dbReference type="InterPro" id="IPR051060">
    <property type="entry name" value="Carbamoyltrans_HypF-like"/>
</dbReference>
<dbReference type="Proteomes" id="UP000236751">
    <property type="component" value="Unassembled WGS sequence"/>
</dbReference>
<dbReference type="eggNOG" id="COG0068">
    <property type="taxonomic scope" value="Bacteria"/>
</dbReference>